<dbReference type="Proteomes" id="UP000317315">
    <property type="component" value="Unassembled WGS sequence"/>
</dbReference>
<organism evidence="1 2">
    <name type="scientific">Balnearium lithotrophicum</name>
    <dbReference type="NCBI Taxonomy" id="223788"/>
    <lineage>
        <taxon>Bacteria</taxon>
        <taxon>Pseudomonadati</taxon>
        <taxon>Aquificota</taxon>
        <taxon>Aquificia</taxon>
        <taxon>Desulfurobacteriales</taxon>
        <taxon>Desulfurobacteriaceae</taxon>
        <taxon>Balnearium</taxon>
    </lineage>
</organism>
<dbReference type="AlphaFoldDB" id="A0A521CS22"/>
<dbReference type="PROSITE" id="PS51257">
    <property type="entry name" value="PROKAR_LIPOPROTEIN"/>
    <property type="match status" value="1"/>
</dbReference>
<dbReference type="EMBL" id="FXTM01000014">
    <property type="protein sequence ID" value="SMO61450.1"/>
    <property type="molecule type" value="Genomic_DNA"/>
</dbReference>
<proteinExistence type="predicted"/>
<evidence type="ECO:0000313" key="2">
    <source>
        <dbReference type="Proteomes" id="UP000317315"/>
    </source>
</evidence>
<evidence type="ECO:0008006" key="3">
    <source>
        <dbReference type="Google" id="ProtNLM"/>
    </source>
</evidence>
<sequence length="144" mass="15913">MNLVKILIVLLTPLVLTGCYTSKPIKTEQAKLVPKNRIFTNKYSTPCKNCGVVIVKEDKGHIPGALVCPATIFIDGEKVAEVRTKEKVILYLPAGIHILGMKPNSICGVGVSVSEIKISVKPKERTVYRVGYDFSHWFIQPTAF</sequence>
<reference evidence="1 2" key="1">
    <citation type="submission" date="2017-05" db="EMBL/GenBank/DDBJ databases">
        <authorList>
            <person name="Varghese N."/>
            <person name="Submissions S."/>
        </authorList>
    </citation>
    <scope>NUCLEOTIDE SEQUENCE [LARGE SCALE GENOMIC DNA]</scope>
    <source>
        <strain evidence="1 2">DSM 16304</strain>
    </source>
</reference>
<protein>
    <recommendedName>
        <fullName evidence="3">Lipoprotein</fullName>
    </recommendedName>
</protein>
<evidence type="ECO:0000313" key="1">
    <source>
        <dbReference type="EMBL" id="SMO61450.1"/>
    </source>
</evidence>
<dbReference type="RefSeq" id="WP_142935677.1">
    <property type="nucleotide sequence ID" value="NZ_FXTM01000014.1"/>
</dbReference>
<dbReference type="OrthoDB" id="9154618at2"/>
<name>A0A521CS22_9BACT</name>
<gene>
    <name evidence="1" type="ORF">SAMN06269117_11444</name>
</gene>
<keyword evidence="2" id="KW-1185">Reference proteome</keyword>
<accession>A0A521CS22</accession>